<reference evidence="2" key="1">
    <citation type="submission" date="2022-05" db="EMBL/GenBank/DDBJ databases">
        <authorList>
            <person name="Pankratov T."/>
        </authorList>
    </citation>
    <scope>NUCLEOTIDE SEQUENCE</scope>
    <source>
        <strain evidence="2">BP6-180914</strain>
    </source>
</reference>
<evidence type="ECO:0000256" key="1">
    <source>
        <dbReference type="SAM" id="MobiDB-lite"/>
    </source>
</evidence>
<evidence type="ECO:0000313" key="2">
    <source>
        <dbReference type="EMBL" id="MCW6511511.1"/>
    </source>
</evidence>
<evidence type="ECO:0000313" key="3">
    <source>
        <dbReference type="Proteomes" id="UP001165667"/>
    </source>
</evidence>
<organism evidence="2 3">
    <name type="scientific">Lichenifustis flavocetrariae</name>
    <dbReference type="NCBI Taxonomy" id="2949735"/>
    <lineage>
        <taxon>Bacteria</taxon>
        <taxon>Pseudomonadati</taxon>
        <taxon>Pseudomonadota</taxon>
        <taxon>Alphaproteobacteria</taxon>
        <taxon>Hyphomicrobiales</taxon>
        <taxon>Lichenihabitantaceae</taxon>
        <taxon>Lichenifustis</taxon>
    </lineage>
</organism>
<comment type="caution">
    <text evidence="2">The sequence shown here is derived from an EMBL/GenBank/DDBJ whole genome shotgun (WGS) entry which is preliminary data.</text>
</comment>
<protein>
    <submittedName>
        <fullName evidence="2">Uncharacterized protein</fullName>
    </submittedName>
</protein>
<gene>
    <name evidence="2" type="ORF">M8523_26395</name>
</gene>
<feature type="region of interest" description="Disordered" evidence="1">
    <location>
        <begin position="1"/>
        <end position="55"/>
    </location>
</feature>
<dbReference type="Proteomes" id="UP001165667">
    <property type="component" value="Unassembled WGS sequence"/>
</dbReference>
<sequence>MTPPSHHGPTHVPQATGLPDGTAGHLVPEPGGGEGTMPKGTTDPTVEAGEGVRYA</sequence>
<name>A0AA41YZM9_9HYPH</name>
<dbReference type="RefSeq" id="WP_282587889.1">
    <property type="nucleotide sequence ID" value="NZ_JAMOIM010000027.1"/>
</dbReference>
<proteinExistence type="predicted"/>
<dbReference type="AlphaFoldDB" id="A0AA41YZM9"/>
<accession>A0AA41YZM9</accession>
<dbReference type="EMBL" id="JAMOIM010000027">
    <property type="protein sequence ID" value="MCW6511511.1"/>
    <property type="molecule type" value="Genomic_DNA"/>
</dbReference>
<keyword evidence="3" id="KW-1185">Reference proteome</keyword>